<evidence type="ECO:0000259" key="5">
    <source>
        <dbReference type="Pfam" id="PF02120"/>
    </source>
</evidence>
<evidence type="ECO:0000313" key="6">
    <source>
        <dbReference type="EMBL" id="TWG89336.1"/>
    </source>
</evidence>
<feature type="compositionally biased region" description="Low complexity" evidence="4">
    <location>
        <begin position="73"/>
        <end position="100"/>
    </location>
</feature>
<dbReference type="InterPro" id="IPR052563">
    <property type="entry name" value="FliK"/>
</dbReference>
<evidence type="ECO:0000313" key="7">
    <source>
        <dbReference type="Proteomes" id="UP000318141"/>
    </source>
</evidence>
<feature type="compositionally biased region" description="Low complexity" evidence="4">
    <location>
        <begin position="441"/>
        <end position="481"/>
    </location>
</feature>
<dbReference type="PRINTS" id="PR01007">
    <property type="entry name" value="FLGHOOKFLIK"/>
</dbReference>
<comment type="similarity">
    <text evidence="2">Belongs to the FliK family.</text>
</comment>
<feature type="region of interest" description="Disordered" evidence="4">
    <location>
        <begin position="1"/>
        <end position="114"/>
    </location>
</feature>
<dbReference type="CDD" id="cd17470">
    <property type="entry name" value="T3SS_Flik_C"/>
    <property type="match status" value="1"/>
</dbReference>
<dbReference type="PANTHER" id="PTHR37533">
    <property type="entry name" value="FLAGELLAR HOOK-LENGTH CONTROL PROTEIN"/>
    <property type="match status" value="1"/>
</dbReference>
<feature type="region of interest" description="Disordered" evidence="4">
    <location>
        <begin position="258"/>
        <end position="288"/>
    </location>
</feature>
<dbReference type="Proteomes" id="UP000318141">
    <property type="component" value="Unassembled WGS sequence"/>
</dbReference>
<gene>
    <name evidence="6" type="ORF">L602_000100002260</name>
</gene>
<dbReference type="GO" id="GO:0009424">
    <property type="term" value="C:bacterial-type flagellum hook"/>
    <property type="evidence" value="ECO:0007669"/>
    <property type="project" value="InterPro"/>
</dbReference>
<sequence>MIDISQILNGGAAGAAASTARQANTPPSADAKPFGDALNRARQASGNAEGKSASKATDKAQRPDQHSSASRPAQAADDAQANAKAAEQAGEANVADAATDAADRDEQDETQTADGAAAAAALLAGLLPAAQVGSGAAANTQAPGSVGLPGMTGPLAGAAGANGGATAPATADAATQADGDATPSLAEQTLDTIASQRAALAATATNAAAGTASSAAAERAAALHADAGQPDAAKPAGTVDAAAKTTVGLNALAASQKDAGAQGNGADSQGAHAARHADGASVAQSAGTAPSTTMQAALAAAMSQSGADNAPIEGTADPLPQAVAPQGALAAQAGSGNAATAATPVPVAPRLGDADWPQALSQQMIRLTTQGSHTAELQLNPPDLGPLKVVLNVSNDQAQAHFVSPHASVRAAVEAALPQLRHAMADSGIQLGQTSVGAEQFAGQQGNGNPQQQAGQRGQAFADATGRFAEPAPAATTMAAPRQRVGSGEVDTFA</sequence>
<dbReference type="PANTHER" id="PTHR37533:SF2">
    <property type="entry name" value="FLAGELLAR HOOK-LENGTH CONTROL PROTEIN"/>
    <property type="match status" value="1"/>
</dbReference>
<feature type="compositionally biased region" description="Basic and acidic residues" evidence="4">
    <location>
        <begin position="56"/>
        <end position="65"/>
    </location>
</feature>
<evidence type="ECO:0000256" key="1">
    <source>
        <dbReference type="ARBA" id="ARBA00003944"/>
    </source>
</evidence>
<name>A0A562BVJ2_9BURK</name>
<evidence type="ECO:0000256" key="2">
    <source>
        <dbReference type="ARBA" id="ARBA00009149"/>
    </source>
</evidence>
<dbReference type="InterPro" id="IPR038610">
    <property type="entry name" value="FliK-like_C_sf"/>
</dbReference>
<comment type="function">
    <text evidence="1">Controls the length of the flagellar hook.</text>
</comment>
<dbReference type="Gene3D" id="3.30.750.140">
    <property type="match status" value="1"/>
</dbReference>
<feature type="domain" description="Flagellar hook-length control protein-like C-terminal" evidence="5">
    <location>
        <begin position="363"/>
        <end position="444"/>
    </location>
</feature>
<dbReference type="InterPro" id="IPR001635">
    <property type="entry name" value="Flag_hook_Flik"/>
</dbReference>
<dbReference type="GO" id="GO:0044780">
    <property type="term" value="P:bacterial-type flagellum assembly"/>
    <property type="evidence" value="ECO:0007669"/>
    <property type="project" value="InterPro"/>
</dbReference>
<reference evidence="6 7" key="1">
    <citation type="submission" date="2019-07" db="EMBL/GenBank/DDBJ databases">
        <title>Genome sequencing of lignin-degrading bacterial isolates.</title>
        <authorList>
            <person name="Gladden J."/>
        </authorList>
    </citation>
    <scope>NUCLEOTIDE SEQUENCE [LARGE SCALE GENOMIC DNA]</scope>
    <source>
        <strain evidence="6 7">J11</strain>
    </source>
</reference>
<dbReference type="AlphaFoldDB" id="A0A562BVJ2"/>
<keyword evidence="6" id="KW-0966">Cell projection</keyword>
<organism evidence="6 7">
    <name type="scientific">Cupriavidus gilardii J11</name>
    <dbReference type="NCBI Taxonomy" id="936133"/>
    <lineage>
        <taxon>Bacteria</taxon>
        <taxon>Pseudomonadati</taxon>
        <taxon>Pseudomonadota</taxon>
        <taxon>Betaproteobacteria</taxon>
        <taxon>Burkholderiales</taxon>
        <taxon>Burkholderiaceae</taxon>
        <taxon>Cupriavidus</taxon>
    </lineage>
</organism>
<feature type="region of interest" description="Disordered" evidence="4">
    <location>
        <begin position="441"/>
        <end position="494"/>
    </location>
</feature>
<dbReference type="OrthoDB" id="8596319at2"/>
<keyword evidence="3" id="KW-1005">Bacterial flagellum biogenesis</keyword>
<comment type="caution">
    <text evidence="6">The sequence shown here is derived from an EMBL/GenBank/DDBJ whole genome shotgun (WGS) entry which is preliminary data.</text>
</comment>
<dbReference type="InterPro" id="IPR021136">
    <property type="entry name" value="Flagellar_hook_control-like_C"/>
</dbReference>
<accession>A0A562BVJ2</accession>
<protein>
    <submittedName>
        <fullName evidence="6">Flagellar hook-length control protein FliK</fullName>
    </submittedName>
</protein>
<keyword evidence="6" id="KW-0969">Cilium</keyword>
<dbReference type="EMBL" id="VLJN01000001">
    <property type="protein sequence ID" value="TWG89336.1"/>
    <property type="molecule type" value="Genomic_DNA"/>
</dbReference>
<proteinExistence type="inferred from homology"/>
<evidence type="ECO:0000256" key="3">
    <source>
        <dbReference type="ARBA" id="ARBA00022795"/>
    </source>
</evidence>
<keyword evidence="7" id="KW-1185">Reference proteome</keyword>
<dbReference type="Pfam" id="PF02120">
    <property type="entry name" value="Flg_hook"/>
    <property type="match status" value="1"/>
</dbReference>
<keyword evidence="6" id="KW-0282">Flagellum</keyword>
<evidence type="ECO:0000256" key="4">
    <source>
        <dbReference type="SAM" id="MobiDB-lite"/>
    </source>
</evidence>
<feature type="region of interest" description="Disordered" evidence="4">
    <location>
        <begin position="159"/>
        <end position="182"/>
    </location>
</feature>